<dbReference type="Pfam" id="PF11303">
    <property type="entry name" value="DUF3105"/>
    <property type="match status" value="1"/>
</dbReference>
<sequence>MAKRKPDDRRERVQQMRREQQQAERRRTITLIVVSALVGVVIIGAAAWVPVSRMIDNPASKPMSEFGVTAAEAGLGALTNDSAAGVSEHMPTGQKISYKTVPPSSGPHWAQPAAFGRKFYDAKDRPALETLVHNLEHGYTIVWYDETIAKDDAQLEALRTISRRYESSQFDNSKKLIIAPWKASDGAFPEGKHIAFTHWSLANGRRQYSEKVSGEAIEQFMKKYPASDAPEPQGA</sequence>
<evidence type="ECO:0000313" key="3">
    <source>
        <dbReference type="EMBL" id="MBE1607805.1"/>
    </source>
</evidence>
<dbReference type="RefSeq" id="WP_192751692.1">
    <property type="nucleotide sequence ID" value="NZ_BAABJL010000040.1"/>
</dbReference>
<dbReference type="Proteomes" id="UP000638648">
    <property type="component" value="Unassembled WGS sequence"/>
</dbReference>
<protein>
    <recommendedName>
        <fullName evidence="5">DUF3105 domain-containing protein</fullName>
    </recommendedName>
</protein>
<organism evidence="3 4">
    <name type="scientific">Actinopolymorpha pittospori</name>
    <dbReference type="NCBI Taxonomy" id="648752"/>
    <lineage>
        <taxon>Bacteria</taxon>
        <taxon>Bacillati</taxon>
        <taxon>Actinomycetota</taxon>
        <taxon>Actinomycetes</taxon>
        <taxon>Propionibacteriales</taxon>
        <taxon>Actinopolymorphaceae</taxon>
        <taxon>Actinopolymorpha</taxon>
    </lineage>
</organism>
<evidence type="ECO:0008006" key="5">
    <source>
        <dbReference type="Google" id="ProtNLM"/>
    </source>
</evidence>
<gene>
    <name evidence="3" type="ORF">HEB94_004653</name>
</gene>
<keyword evidence="2" id="KW-0472">Membrane</keyword>
<evidence type="ECO:0000256" key="1">
    <source>
        <dbReference type="SAM" id="MobiDB-lite"/>
    </source>
</evidence>
<evidence type="ECO:0000256" key="2">
    <source>
        <dbReference type="SAM" id="Phobius"/>
    </source>
</evidence>
<keyword evidence="4" id="KW-1185">Reference proteome</keyword>
<feature type="transmembrane region" description="Helical" evidence="2">
    <location>
        <begin position="28"/>
        <end position="51"/>
    </location>
</feature>
<proteinExistence type="predicted"/>
<keyword evidence="2" id="KW-0812">Transmembrane</keyword>
<keyword evidence="2" id="KW-1133">Transmembrane helix</keyword>
<name>A0A927MVS4_9ACTN</name>
<dbReference type="AlphaFoldDB" id="A0A927MVS4"/>
<dbReference type="EMBL" id="JADBEM010000001">
    <property type="protein sequence ID" value="MBE1607805.1"/>
    <property type="molecule type" value="Genomic_DNA"/>
</dbReference>
<accession>A0A927MVS4</accession>
<feature type="region of interest" description="Disordered" evidence="1">
    <location>
        <begin position="1"/>
        <end position="24"/>
    </location>
</feature>
<evidence type="ECO:0000313" key="4">
    <source>
        <dbReference type="Proteomes" id="UP000638648"/>
    </source>
</evidence>
<comment type="caution">
    <text evidence="3">The sequence shown here is derived from an EMBL/GenBank/DDBJ whole genome shotgun (WGS) entry which is preliminary data.</text>
</comment>
<dbReference type="InterPro" id="IPR021454">
    <property type="entry name" value="DUF3105"/>
</dbReference>
<reference evidence="3" key="1">
    <citation type="submission" date="2020-10" db="EMBL/GenBank/DDBJ databases">
        <title>Sequencing the genomes of 1000 actinobacteria strains.</title>
        <authorList>
            <person name="Klenk H.-P."/>
        </authorList>
    </citation>
    <scope>NUCLEOTIDE SEQUENCE</scope>
    <source>
        <strain evidence="3">DSM 45354</strain>
    </source>
</reference>